<dbReference type="OrthoDB" id="9805913at2"/>
<dbReference type="Pfam" id="PF07804">
    <property type="entry name" value="HipA_C"/>
    <property type="match status" value="1"/>
</dbReference>
<organism evidence="6 7">
    <name type="scientific">Thiobacillus denitrificans</name>
    <dbReference type="NCBI Taxonomy" id="36861"/>
    <lineage>
        <taxon>Bacteria</taxon>
        <taxon>Pseudomonadati</taxon>
        <taxon>Pseudomonadota</taxon>
        <taxon>Betaproteobacteria</taxon>
        <taxon>Nitrosomonadales</taxon>
        <taxon>Thiobacillaceae</taxon>
        <taxon>Thiobacillus</taxon>
    </lineage>
</organism>
<dbReference type="InterPro" id="IPR017508">
    <property type="entry name" value="HipA_N1"/>
</dbReference>
<dbReference type="PANTHER" id="PTHR37419:SF8">
    <property type="entry name" value="TOXIN YJJJ"/>
    <property type="match status" value="1"/>
</dbReference>
<dbReference type="InterPro" id="IPR012893">
    <property type="entry name" value="HipA-like_C"/>
</dbReference>
<dbReference type="PANTHER" id="PTHR37419">
    <property type="entry name" value="SERINE/THREONINE-PROTEIN KINASE TOXIN HIPA"/>
    <property type="match status" value="1"/>
</dbReference>
<dbReference type="Pfam" id="PF13657">
    <property type="entry name" value="Couple_hipA"/>
    <property type="match status" value="1"/>
</dbReference>
<dbReference type="PATRIC" id="fig|36861.3.peg.1999"/>
<evidence type="ECO:0000313" key="6">
    <source>
        <dbReference type="EMBL" id="KVW99605.1"/>
    </source>
</evidence>
<comment type="caution">
    <text evidence="6">The sequence shown here is derived from an EMBL/GenBank/DDBJ whole genome shotgun (WGS) entry which is preliminary data.</text>
</comment>
<evidence type="ECO:0000256" key="1">
    <source>
        <dbReference type="ARBA" id="ARBA00010164"/>
    </source>
</evidence>
<feature type="domain" description="HipA-like C-terminal" evidence="4">
    <location>
        <begin position="160"/>
        <end position="381"/>
    </location>
</feature>
<sequence>MKTAPVWAWLEGSVAPVRVGTLFRDEHTGAGAFQYEADYLAAGGRALDPGQLRHRDAKRPIAIRAADREGIPGIIADAGPDAWGRRVLAQDLGFEPDAMDALVHSVDDGAGHLAVGDLAAKPAIEWLDLFELAGAIQRRQEGQPNKTRQLVKQVLSPDTALGGAKPKATTLVDGFPWIAKFPERGDPMNLPYYEAAALRMAKRLGLDSVTVDIQTLPHGRSVLLVKRFDRLPGGARIPVASGLTVLGPTAQAVGPARTYLKLAQALKTWTREDKSSPSSAEIWERLVYNALVGNIDDHPRNHALLFKEGAWRLSPVFDVVPTFIHRDKVALAMPFLSVSPTQLTAAVSAVNLVRAAPVYGVPVDTAQARLVEMARGIQAEWPAVLAELKAPTEVTLETQPVLDWSAQLLTEAEALTTDDLALKKPKRHGWHWAP</sequence>
<keyword evidence="3" id="KW-0418">Kinase</keyword>
<feature type="domain" description="HipA N-terminal subdomain 1" evidence="5">
    <location>
        <begin position="17"/>
        <end position="115"/>
    </location>
</feature>
<dbReference type="EMBL" id="LDUG01000003">
    <property type="protein sequence ID" value="KVW99605.1"/>
    <property type="molecule type" value="Genomic_DNA"/>
</dbReference>
<name>A0A106BW76_THIDE</name>
<evidence type="ECO:0000313" key="7">
    <source>
        <dbReference type="Proteomes" id="UP000064243"/>
    </source>
</evidence>
<evidence type="ECO:0000259" key="5">
    <source>
        <dbReference type="Pfam" id="PF13657"/>
    </source>
</evidence>
<evidence type="ECO:0000256" key="2">
    <source>
        <dbReference type="ARBA" id="ARBA00022679"/>
    </source>
</evidence>
<dbReference type="Proteomes" id="UP000064243">
    <property type="component" value="Unassembled WGS sequence"/>
</dbReference>
<keyword evidence="7" id="KW-1185">Reference proteome</keyword>
<evidence type="ECO:0000259" key="4">
    <source>
        <dbReference type="Pfam" id="PF07804"/>
    </source>
</evidence>
<proteinExistence type="inferred from homology"/>
<dbReference type="GO" id="GO:0004674">
    <property type="term" value="F:protein serine/threonine kinase activity"/>
    <property type="evidence" value="ECO:0007669"/>
    <property type="project" value="TreeGrafter"/>
</dbReference>
<dbReference type="Gene3D" id="1.10.1070.20">
    <property type="match status" value="1"/>
</dbReference>
<dbReference type="GO" id="GO:0005829">
    <property type="term" value="C:cytosol"/>
    <property type="evidence" value="ECO:0007669"/>
    <property type="project" value="TreeGrafter"/>
</dbReference>
<accession>A0A106BW76</accession>
<dbReference type="AlphaFoldDB" id="A0A106BW76"/>
<protein>
    <recommendedName>
        <fullName evidence="8">Phosphatidylinositol kinase</fullName>
    </recommendedName>
</protein>
<comment type="similarity">
    <text evidence="1">Belongs to the HipA Ser/Thr kinase family.</text>
</comment>
<evidence type="ECO:0008006" key="8">
    <source>
        <dbReference type="Google" id="ProtNLM"/>
    </source>
</evidence>
<gene>
    <name evidence="6" type="ORF">ABW22_01365</name>
</gene>
<keyword evidence="2" id="KW-0808">Transferase</keyword>
<dbReference type="RefSeq" id="WP_059751190.1">
    <property type="nucleotide sequence ID" value="NZ_LDUG01000003.1"/>
</dbReference>
<dbReference type="InterPro" id="IPR052028">
    <property type="entry name" value="HipA_Ser/Thr_kinase"/>
</dbReference>
<evidence type="ECO:0000256" key="3">
    <source>
        <dbReference type="ARBA" id="ARBA00022777"/>
    </source>
</evidence>
<reference evidence="6 7" key="1">
    <citation type="journal article" date="2015" name="Appl. Environ. Microbiol.">
        <title>Aerobic and Anaerobic Thiosulfate Oxidation by a Cold-Adapted, Subglacial Chemoautotroph.</title>
        <authorList>
            <person name="Harrold Z.R."/>
            <person name="Skidmore M.L."/>
            <person name="Hamilton T.L."/>
            <person name="Desch L."/>
            <person name="Amada K."/>
            <person name="van Gelder W."/>
            <person name="Glover K."/>
            <person name="Roden E.E."/>
            <person name="Boyd E.S."/>
        </authorList>
    </citation>
    <scope>NUCLEOTIDE SEQUENCE [LARGE SCALE GENOMIC DNA]</scope>
    <source>
        <strain evidence="6 7">RG</strain>
    </source>
</reference>